<dbReference type="AlphaFoldDB" id="A0A9W5AZV8"/>
<comment type="caution">
    <text evidence="1">The sequence shown here is derived from an EMBL/GenBank/DDBJ whole genome shotgun (WGS) entry which is preliminary data.</text>
</comment>
<sequence>MDPEGRRLLEPVQHGAEELRRAGAAVGFRRPVPSRYRMKRVALEAKTLALADLCVLLRPPTPFRAGKICE</sequence>
<gene>
    <name evidence="1" type="ORF">AGR2A_Cc160015</name>
</gene>
<evidence type="ECO:0000313" key="1">
    <source>
        <dbReference type="EMBL" id="CUW89137.1"/>
    </source>
</evidence>
<reference evidence="1 2" key="1">
    <citation type="submission" date="2016-01" db="EMBL/GenBank/DDBJ databases">
        <authorList>
            <person name="Regsiter A."/>
            <person name="william w."/>
        </authorList>
    </citation>
    <scope>NUCLEOTIDE SEQUENCE [LARGE SCALE GENOMIC DNA]</scope>
    <source>
        <strain evidence="1 2">CFBP 5494</strain>
    </source>
</reference>
<protein>
    <submittedName>
        <fullName evidence="1">Uncharacterized protein</fullName>
    </submittedName>
</protein>
<name>A0A9W5AZV8_9HYPH</name>
<proteinExistence type="predicted"/>
<dbReference type="Proteomes" id="UP000191933">
    <property type="component" value="Unassembled WGS sequence"/>
</dbReference>
<dbReference type="EMBL" id="FBVY01000008">
    <property type="protein sequence ID" value="CUW89137.1"/>
    <property type="molecule type" value="Genomic_DNA"/>
</dbReference>
<accession>A0A9W5AZV8</accession>
<keyword evidence="2" id="KW-1185">Reference proteome</keyword>
<organism evidence="1 2">
    <name type="scientific">Agrobacterium genomosp. 2 str. CFBP 5494</name>
    <dbReference type="NCBI Taxonomy" id="1183436"/>
    <lineage>
        <taxon>Bacteria</taxon>
        <taxon>Pseudomonadati</taxon>
        <taxon>Pseudomonadota</taxon>
        <taxon>Alphaproteobacteria</taxon>
        <taxon>Hyphomicrobiales</taxon>
        <taxon>Rhizobiaceae</taxon>
        <taxon>Rhizobium/Agrobacterium group</taxon>
        <taxon>Agrobacterium</taxon>
        <taxon>Agrobacterium tumefaciens complex</taxon>
    </lineage>
</organism>
<evidence type="ECO:0000313" key="2">
    <source>
        <dbReference type="Proteomes" id="UP000191933"/>
    </source>
</evidence>